<evidence type="ECO:0000313" key="1">
    <source>
        <dbReference type="EMBL" id="KZT50063.1"/>
    </source>
</evidence>
<keyword evidence="2" id="KW-1185">Reference proteome</keyword>
<dbReference type="EMBL" id="KV424249">
    <property type="protein sequence ID" value="KZT50063.1"/>
    <property type="molecule type" value="Genomic_DNA"/>
</dbReference>
<sequence length="212" mass="23668">MGEQPQAGSLPLDLLHNSPLARLSQYPGCLACASSHRRFATSTSVHWNACNSHFHPRCPVTVQDGQLWCLSRFQRDALYECTNMQHFRLSWDWGPSAAHAEVLSLDSHDLRAMATGWPSLASLVCGPLSVDDPGRPRSRAIEWSAIVEIVASWTTLRHLRLDHVDFGQPPPPQQAFWHCPAYRSTSVLQGCCAQDGTRRGHRHVVGRSRLCI</sequence>
<organism evidence="1 2">
    <name type="scientific">Calocera cornea HHB12733</name>
    <dbReference type="NCBI Taxonomy" id="1353952"/>
    <lineage>
        <taxon>Eukaryota</taxon>
        <taxon>Fungi</taxon>
        <taxon>Dikarya</taxon>
        <taxon>Basidiomycota</taxon>
        <taxon>Agaricomycotina</taxon>
        <taxon>Dacrymycetes</taxon>
        <taxon>Dacrymycetales</taxon>
        <taxon>Dacrymycetaceae</taxon>
        <taxon>Calocera</taxon>
    </lineage>
</organism>
<proteinExistence type="predicted"/>
<accession>A0A165C0R4</accession>
<evidence type="ECO:0000313" key="2">
    <source>
        <dbReference type="Proteomes" id="UP000076842"/>
    </source>
</evidence>
<dbReference type="AlphaFoldDB" id="A0A165C0R4"/>
<dbReference type="Proteomes" id="UP000076842">
    <property type="component" value="Unassembled WGS sequence"/>
</dbReference>
<reference evidence="1 2" key="1">
    <citation type="journal article" date="2016" name="Mol. Biol. Evol.">
        <title>Comparative Genomics of Early-Diverging Mushroom-Forming Fungi Provides Insights into the Origins of Lignocellulose Decay Capabilities.</title>
        <authorList>
            <person name="Nagy L.G."/>
            <person name="Riley R."/>
            <person name="Tritt A."/>
            <person name="Adam C."/>
            <person name="Daum C."/>
            <person name="Floudas D."/>
            <person name="Sun H."/>
            <person name="Yadav J.S."/>
            <person name="Pangilinan J."/>
            <person name="Larsson K.H."/>
            <person name="Matsuura K."/>
            <person name="Barry K."/>
            <person name="Labutti K."/>
            <person name="Kuo R."/>
            <person name="Ohm R.A."/>
            <person name="Bhattacharya S.S."/>
            <person name="Shirouzu T."/>
            <person name="Yoshinaga Y."/>
            <person name="Martin F.M."/>
            <person name="Grigoriev I.V."/>
            <person name="Hibbett D.S."/>
        </authorList>
    </citation>
    <scope>NUCLEOTIDE SEQUENCE [LARGE SCALE GENOMIC DNA]</scope>
    <source>
        <strain evidence="1 2">HHB12733</strain>
    </source>
</reference>
<protein>
    <submittedName>
        <fullName evidence="1">Uncharacterized protein</fullName>
    </submittedName>
</protein>
<name>A0A165C0R4_9BASI</name>
<dbReference type="InParanoid" id="A0A165C0R4"/>
<gene>
    <name evidence="1" type="ORF">CALCODRAFT_225840</name>
</gene>